<feature type="region of interest" description="Disordered" evidence="1">
    <location>
        <begin position="1"/>
        <end position="86"/>
    </location>
</feature>
<protein>
    <submittedName>
        <fullName evidence="2">Uncharacterized protein</fullName>
    </submittedName>
</protein>
<name>A0A8J6CBL0_DIALT</name>
<keyword evidence="3" id="KW-1185">Reference proteome</keyword>
<evidence type="ECO:0000256" key="1">
    <source>
        <dbReference type="SAM" id="MobiDB-lite"/>
    </source>
</evidence>
<organism evidence="2 3">
    <name type="scientific">Diacronema lutheri</name>
    <name type="common">Unicellular marine alga</name>
    <name type="synonym">Monochrysis lutheri</name>
    <dbReference type="NCBI Taxonomy" id="2081491"/>
    <lineage>
        <taxon>Eukaryota</taxon>
        <taxon>Haptista</taxon>
        <taxon>Haptophyta</taxon>
        <taxon>Pavlovophyceae</taxon>
        <taxon>Pavlovales</taxon>
        <taxon>Pavlovaceae</taxon>
        <taxon>Diacronema</taxon>
    </lineage>
</organism>
<proteinExistence type="predicted"/>
<comment type="caution">
    <text evidence="2">The sequence shown here is derived from an EMBL/GenBank/DDBJ whole genome shotgun (WGS) entry which is preliminary data.</text>
</comment>
<dbReference type="AlphaFoldDB" id="A0A8J6CBL0"/>
<evidence type="ECO:0000313" key="3">
    <source>
        <dbReference type="Proteomes" id="UP000751190"/>
    </source>
</evidence>
<reference evidence="2" key="1">
    <citation type="submission" date="2021-05" db="EMBL/GenBank/DDBJ databases">
        <title>The genome of the haptophyte Pavlova lutheri (Diacronema luteri, Pavlovales) - a model for lipid biosynthesis in eukaryotic algae.</title>
        <authorList>
            <person name="Hulatt C.J."/>
            <person name="Posewitz M.C."/>
        </authorList>
    </citation>
    <scope>NUCLEOTIDE SEQUENCE</scope>
    <source>
        <strain evidence="2">NIVA-4/92</strain>
    </source>
</reference>
<sequence>MAAAFVAPDGDTCGRGRRLGRAVARAERPRRASSTLVSINGLADEPGRVPGDGWSSSGEDAAMPGNAQPRARAKASGAPNTPKRSS</sequence>
<gene>
    <name evidence="2" type="ORF">KFE25_012564</name>
</gene>
<evidence type="ECO:0000313" key="2">
    <source>
        <dbReference type="EMBL" id="KAG8465201.1"/>
    </source>
</evidence>
<dbReference type="EMBL" id="JAGTXO010000011">
    <property type="protein sequence ID" value="KAG8465201.1"/>
    <property type="molecule type" value="Genomic_DNA"/>
</dbReference>
<dbReference type="Proteomes" id="UP000751190">
    <property type="component" value="Unassembled WGS sequence"/>
</dbReference>
<accession>A0A8J6CBL0</accession>